<evidence type="ECO:0008006" key="4">
    <source>
        <dbReference type="Google" id="ProtNLM"/>
    </source>
</evidence>
<reference evidence="2 3" key="1">
    <citation type="journal article" date="2014" name="J. Biotechnol.">
        <title>Complete genome sequence of the actinobacterium Actinoplanes friuliensis HAG 010964, producer of the lipopeptide antibiotic friulimycin.</title>
        <authorList>
            <person name="Ruckert C."/>
            <person name="Szczepanowski R."/>
            <person name="Albersmeier A."/>
            <person name="Goesmann A."/>
            <person name="Fischer N."/>
            <person name="Steinkamper A."/>
            <person name="Puhler A."/>
            <person name="Biener R."/>
            <person name="Schwartz D."/>
            <person name="Kalinowski J."/>
        </authorList>
    </citation>
    <scope>NUCLEOTIDE SEQUENCE [LARGE SCALE GENOMIC DNA]</scope>
    <source>
        <strain evidence="2 3">DSM 7358</strain>
    </source>
</reference>
<gene>
    <name evidence="2" type="ORF">AFR_40255</name>
</gene>
<keyword evidence="3" id="KW-1185">Reference proteome</keyword>
<dbReference type="PROSITE" id="PS51257">
    <property type="entry name" value="PROKAR_LIPOPROTEIN"/>
    <property type="match status" value="1"/>
</dbReference>
<proteinExistence type="predicted"/>
<dbReference type="AlphaFoldDB" id="U5WE51"/>
<protein>
    <recommendedName>
        <fullName evidence="4">Lipoprotein</fullName>
    </recommendedName>
</protein>
<sequence>MLRSRWFALGLAVLMTGCSDAGPPEAGIPSPSASARPSAAELCAYLESRLPRLQELDSKASAQGNLTGGLYGWYEQRGAAPDPAELDRLTRSACPGVRDQVLEATGMSSFTG</sequence>
<feature type="signal peptide" evidence="1">
    <location>
        <begin position="1"/>
        <end position="21"/>
    </location>
</feature>
<dbReference type="KEGG" id="afs:AFR_40255"/>
<dbReference type="EMBL" id="CP006272">
    <property type="protein sequence ID" value="AGZ46305.1"/>
    <property type="molecule type" value="Genomic_DNA"/>
</dbReference>
<dbReference type="HOGENOM" id="CLU_2140470_0_0_11"/>
<feature type="chain" id="PRO_5004666295" description="Lipoprotein" evidence="1">
    <location>
        <begin position="22"/>
        <end position="112"/>
    </location>
</feature>
<accession>U5WE51</accession>
<name>U5WE51_9ACTN</name>
<dbReference type="OrthoDB" id="3298124at2"/>
<keyword evidence="1" id="KW-0732">Signal</keyword>
<evidence type="ECO:0000256" key="1">
    <source>
        <dbReference type="SAM" id="SignalP"/>
    </source>
</evidence>
<dbReference type="RefSeq" id="WP_023562637.1">
    <property type="nucleotide sequence ID" value="NC_022657.1"/>
</dbReference>
<dbReference type="STRING" id="1246995.AFR_40255"/>
<dbReference type="Proteomes" id="UP000017746">
    <property type="component" value="Chromosome"/>
</dbReference>
<evidence type="ECO:0000313" key="3">
    <source>
        <dbReference type="Proteomes" id="UP000017746"/>
    </source>
</evidence>
<dbReference type="PATRIC" id="fig|1246995.3.peg.8147"/>
<evidence type="ECO:0000313" key="2">
    <source>
        <dbReference type="EMBL" id="AGZ46305.1"/>
    </source>
</evidence>
<organism evidence="2 3">
    <name type="scientific">Actinoplanes friuliensis DSM 7358</name>
    <dbReference type="NCBI Taxonomy" id="1246995"/>
    <lineage>
        <taxon>Bacteria</taxon>
        <taxon>Bacillati</taxon>
        <taxon>Actinomycetota</taxon>
        <taxon>Actinomycetes</taxon>
        <taxon>Micromonosporales</taxon>
        <taxon>Micromonosporaceae</taxon>
        <taxon>Actinoplanes</taxon>
    </lineage>
</organism>